<keyword evidence="7" id="KW-1185">Reference proteome</keyword>
<dbReference type="Gene3D" id="1.10.340.30">
    <property type="entry name" value="Hypothetical protein, domain 2"/>
    <property type="match status" value="1"/>
</dbReference>
<evidence type="ECO:0000313" key="7">
    <source>
        <dbReference type="Proteomes" id="UP001341444"/>
    </source>
</evidence>
<dbReference type="CDD" id="cd00056">
    <property type="entry name" value="ENDO3c"/>
    <property type="match status" value="1"/>
</dbReference>
<dbReference type="InterPro" id="IPR011257">
    <property type="entry name" value="DNA_glycosylase"/>
</dbReference>
<organism evidence="6 7">
    <name type="scientific">Heyndrickxia acidicola</name>
    <dbReference type="NCBI Taxonomy" id="209389"/>
    <lineage>
        <taxon>Bacteria</taxon>
        <taxon>Bacillati</taxon>
        <taxon>Bacillota</taxon>
        <taxon>Bacilli</taxon>
        <taxon>Bacillales</taxon>
        <taxon>Bacillaceae</taxon>
        <taxon>Heyndrickxia</taxon>
    </lineage>
</organism>
<dbReference type="PANTHER" id="PTHR43003">
    <property type="entry name" value="DNA-3-METHYLADENINE GLYCOSYLASE"/>
    <property type="match status" value="1"/>
</dbReference>
<dbReference type="SUPFAM" id="SSF48150">
    <property type="entry name" value="DNA-glycosylase"/>
    <property type="match status" value="1"/>
</dbReference>
<feature type="domain" description="HhH-GPD" evidence="5">
    <location>
        <begin position="127"/>
        <end position="287"/>
    </location>
</feature>
<evidence type="ECO:0000256" key="2">
    <source>
        <dbReference type="ARBA" id="ARBA00012000"/>
    </source>
</evidence>
<dbReference type="Pfam" id="PF00730">
    <property type="entry name" value="HhH-GPD"/>
    <property type="match status" value="1"/>
</dbReference>
<reference evidence="6 7" key="1">
    <citation type="submission" date="2023-03" db="EMBL/GenBank/DDBJ databases">
        <title>Bacillus Genome Sequencing.</title>
        <authorList>
            <person name="Dunlap C."/>
        </authorList>
    </citation>
    <scope>NUCLEOTIDE SEQUENCE [LARGE SCALE GENOMIC DNA]</scope>
    <source>
        <strain evidence="6 7">B-23453</strain>
    </source>
</reference>
<proteinExistence type="predicted"/>
<evidence type="ECO:0000313" key="6">
    <source>
        <dbReference type="EMBL" id="MED1202237.1"/>
    </source>
</evidence>
<protein>
    <recommendedName>
        <fullName evidence="2">DNA-3-methyladenine glycosylase II</fullName>
        <ecNumber evidence="2">3.2.2.21</ecNumber>
    </recommendedName>
</protein>
<comment type="catalytic activity">
    <reaction evidence="1">
        <text>Hydrolysis of alkylated DNA, releasing 3-methyladenine, 3-methylguanine, 7-methylguanine and 7-methyladenine.</text>
        <dbReference type="EC" id="3.2.2.21"/>
    </reaction>
</comment>
<accession>A0ABU6MCW3</accession>
<dbReference type="SMART" id="SM00478">
    <property type="entry name" value="ENDO3c"/>
    <property type="match status" value="1"/>
</dbReference>
<dbReference type="Proteomes" id="UP001341444">
    <property type="component" value="Unassembled WGS sequence"/>
</dbReference>
<dbReference type="EMBL" id="JARMAB010000005">
    <property type="protein sequence ID" value="MED1202237.1"/>
    <property type="molecule type" value="Genomic_DNA"/>
</dbReference>
<evidence type="ECO:0000256" key="3">
    <source>
        <dbReference type="ARBA" id="ARBA00022763"/>
    </source>
</evidence>
<dbReference type="PANTHER" id="PTHR43003:SF5">
    <property type="entry name" value="DNA-3-METHYLADENINE GLYCOSYLASE"/>
    <property type="match status" value="1"/>
</dbReference>
<dbReference type="InterPro" id="IPR051912">
    <property type="entry name" value="Alkylbase_DNA_Glycosylase/TA"/>
</dbReference>
<keyword evidence="3" id="KW-0227">DNA damage</keyword>
<sequence length="290" mass="33455">MWEQRVEIKGPYHFELALDRLANDPLNHVDIPERTVKVPIYEPEPEVAIVKAVGTVEEPVFIISGRHAETKANVIKQIYHIFQWNIGLHAISDHFYQTSLKSIFETHRGTPIVQDFSLYSCLVKCIVHQQLNMKFAQTLTERFVHTFGFEMDGVWFYPSPEKTAELTVEVLRGLQFSQRKAEYLIGLSQLIASGEIRLTELAEKTDEDILNTLVKVRGVGPWTVQNFLLFGLGRANLFPKADIGIQNAIKKLFQLDAKPTHDEMDDFSREWEPYLSYASLYLWRSIETKD</sequence>
<name>A0ABU6MCW3_9BACI</name>
<comment type="caution">
    <text evidence="6">The sequence shown here is derived from an EMBL/GenBank/DDBJ whole genome shotgun (WGS) entry which is preliminary data.</text>
</comment>
<evidence type="ECO:0000256" key="1">
    <source>
        <dbReference type="ARBA" id="ARBA00000086"/>
    </source>
</evidence>
<dbReference type="Gene3D" id="1.10.1670.40">
    <property type="match status" value="1"/>
</dbReference>
<dbReference type="RefSeq" id="WP_066266738.1">
    <property type="nucleotide sequence ID" value="NZ_JARMAB010000005.1"/>
</dbReference>
<dbReference type="EC" id="3.2.2.21" evidence="2"/>
<gene>
    <name evidence="6" type="ORF">P4T90_03920</name>
</gene>
<evidence type="ECO:0000256" key="4">
    <source>
        <dbReference type="ARBA" id="ARBA00023204"/>
    </source>
</evidence>
<keyword evidence="4" id="KW-0234">DNA repair</keyword>
<evidence type="ECO:0000259" key="5">
    <source>
        <dbReference type="SMART" id="SM00478"/>
    </source>
</evidence>
<dbReference type="InterPro" id="IPR003265">
    <property type="entry name" value="HhH-GPD_domain"/>
</dbReference>